<feature type="region of interest" description="Disordered" evidence="1">
    <location>
        <begin position="1"/>
        <end position="57"/>
    </location>
</feature>
<evidence type="ECO:0000313" key="2">
    <source>
        <dbReference type="EMBL" id="KAF9820639.1"/>
    </source>
</evidence>
<proteinExistence type="predicted"/>
<gene>
    <name evidence="2" type="ORF">IEO21_01342</name>
</gene>
<feature type="region of interest" description="Disordered" evidence="1">
    <location>
        <begin position="112"/>
        <end position="159"/>
    </location>
</feature>
<organism evidence="2 3">
    <name type="scientific">Rhodonia placenta</name>
    <dbReference type="NCBI Taxonomy" id="104341"/>
    <lineage>
        <taxon>Eukaryota</taxon>
        <taxon>Fungi</taxon>
        <taxon>Dikarya</taxon>
        <taxon>Basidiomycota</taxon>
        <taxon>Agaricomycotina</taxon>
        <taxon>Agaricomycetes</taxon>
        <taxon>Polyporales</taxon>
        <taxon>Adustoporiaceae</taxon>
        <taxon>Rhodonia</taxon>
    </lineage>
</organism>
<accession>A0A8H7PA61</accession>
<feature type="region of interest" description="Disordered" evidence="1">
    <location>
        <begin position="862"/>
        <end position="892"/>
    </location>
</feature>
<dbReference type="Proteomes" id="UP000639403">
    <property type="component" value="Unassembled WGS sequence"/>
</dbReference>
<reference evidence="2" key="1">
    <citation type="submission" date="2020-11" db="EMBL/GenBank/DDBJ databases">
        <authorList>
            <person name="Koelle M."/>
            <person name="Horta M.A.C."/>
            <person name="Nowrousian M."/>
            <person name="Ohm R.A."/>
            <person name="Benz P."/>
            <person name="Pilgard A."/>
        </authorList>
    </citation>
    <scope>NUCLEOTIDE SEQUENCE</scope>
    <source>
        <strain evidence="2">FPRL280</strain>
    </source>
</reference>
<reference evidence="2" key="2">
    <citation type="journal article" name="Front. Microbiol.">
        <title>Degradative Capacity of Two Strains of Rhodonia placenta: From Phenotype to Genotype.</title>
        <authorList>
            <person name="Kolle M."/>
            <person name="Horta M.A.C."/>
            <person name="Nowrousian M."/>
            <person name="Ohm R.A."/>
            <person name="Benz J.P."/>
            <person name="Pilgard A."/>
        </authorList>
    </citation>
    <scope>NUCLEOTIDE SEQUENCE</scope>
    <source>
        <strain evidence="2">FPRL280</strain>
    </source>
</reference>
<protein>
    <submittedName>
        <fullName evidence="2">Uncharacterized protein</fullName>
    </submittedName>
</protein>
<dbReference type="EMBL" id="JADOXO010000009">
    <property type="protein sequence ID" value="KAF9820639.1"/>
    <property type="molecule type" value="Genomic_DNA"/>
</dbReference>
<name>A0A8H7PA61_9APHY</name>
<feature type="compositionally biased region" description="Low complexity" evidence="1">
    <location>
        <begin position="226"/>
        <end position="235"/>
    </location>
</feature>
<evidence type="ECO:0000313" key="3">
    <source>
        <dbReference type="Proteomes" id="UP000639403"/>
    </source>
</evidence>
<sequence length="986" mass="106285">MPARPPLQIRTSGAPKAVEKRSLTKAARPQSLSAVPVKKDAVTTRDGAPAFKVKPGTGEDVDVLSQSVLYDDILPSPDALSPILDRPFTDVNSQLMAAAANSVRQVRTNIEIFRGPRPTRPPPAGKENASPKENRPSFARPTKTSAARTRPAPITPFRVSAADRLAQSANMGTRTKETDRLQVPGTVYGRSIPRPAQSKNAAVRASPPRALKPIQPVQPRTPPPVKKIQPVKPNVESPKRGVAGGVRAKVIGTLASVKKGVAKIVDSNKSKKLVVPEIVLTVPDDDDEQVMAPSDIVIPSLSVSSSTDLLTLPGWGYDSPVTEDVEDVVPPSAPQPNPEVEAGAIRPVFLSPGWEKALRTGPMRRHTAALIEEPVEESDESKTVLQDAPKPAIPNTLVNEGPVIKEGPIDDNARVAEGTLIMADILMLVAPDPTEDAVTSVFQDDEDNSSVESSDAGSYGTATTHMEEHFPVYEANHFPEDDVEVTDEQSEEFATFRYAFSFVLGVFISACTVSPVFENAYSSYFIDDILAEYLDEDPEACDIYSSYEDCGPASDEDPTERIRSSESLTSLLKEVDDAFSLFEDDSVASLVGMSAEADVSRVMQAQQEFGRSSPVPKLLQTTMTTHESEPTAGVDKELPKDVVEHPEVTHALEGRGSAAAPGSPRPNRYWGVSSPDGADYKIAEDAVPRFTASEKEKFRAIVYEDDSELEIEPEIEAQSELVTTEITVSAVQEMFVGYLPWSAPEFILGNSRGTALYGTIGFHSRSSPRPITSNFARCSPSLKAKSSKPVIQLQLPFQPSSITPATPQRLMPERGLAGKHSNSNLAITPAEFEDVPLDAVPVKSADDQPGFWSRLFVRRPSTPRAQAMRSSSSVSSDVASATSTTSVGSPDAPSSIIVSLTADFPPSPTPISYGASEMMERSYFSDDSSDMSSEHSMSSSELSPNIATSSAFSFSPSRPSSASSRGWIQKDATRLDLIKDFFSRLF</sequence>
<feature type="compositionally biased region" description="Low complexity" evidence="1">
    <location>
        <begin position="870"/>
        <end position="889"/>
    </location>
</feature>
<feature type="region of interest" description="Disordered" evidence="1">
    <location>
        <begin position="652"/>
        <end position="671"/>
    </location>
</feature>
<dbReference type="AlphaFoldDB" id="A0A8H7PA61"/>
<evidence type="ECO:0000256" key="1">
    <source>
        <dbReference type="SAM" id="MobiDB-lite"/>
    </source>
</evidence>
<feature type="region of interest" description="Disordered" evidence="1">
    <location>
        <begin position="186"/>
        <end position="240"/>
    </location>
</feature>
<feature type="region of interest" description="Disordered" evidence="1">
    <location>
        <begin position="947"/>
        <end position="966"/>
    </location>
</feature>
<feature type="compositionally biased region" description="Low complexity" evidence="1">
    <location>
        <begin position="947"/>
        <end position="965"/>
    </location>
</feature>
<comment type="caution">
    <text evidence="2">The sequence shown here is derived from an EMBL/GenBank/DDBJ whole genome shotgun (WGS) entry which is preliminary data.</text>
</comment>